<dbReference type="PANTHER" id="PTHR30085">
    <property type="entry name" value="AMINO ACID ABC TRANSPORTER PERMEASE"/>
    <property type="match status" value="1"/>
</dbReference>
<evidence type="ECO:0000256" key="6">
    <source>
        <dbReference type="ARBA" id="ARBA00022989"/>
    </source>
</evidence>
<evidence type="ECO:0000256" key="8">
    <source>
        <dbReference type="SAM" id="Phobius"/>
    </source>
</evidence>
<dbReference type="PANTHER" id="PTHR30085:SF6">
    <property type="entry name" value="ABC TRANSPORTER GLUTAMINE-BINDING PROTEIN GLNH"/>
    <property type="match status" value="1"/>
</dbReference>
<feature type="transmembrane region" description="Helical" evidence="8">
    <location>
        <begin position="411"/>
        <end position="432"/>
    </location>
</feature>
<organism evidence="10 11">
    <name type="scientific">Marinibacterium profundimaris</name>
    <dbReference type="NCBI Taxonomy" id="1679460"/>
    <lineage>
        <taxon>Bacteria</taxon>
        <taxon>Pseudomonadati</taxon>
        <taxon>Pseudomonadota</taxon>
        <taxon>Alphaproteobacteria</taxon>
        <taxon>Rhodobacterales</taxon>
        <taxon>Paracoccaceae</taxon>
        <taxon>Marinibacterium</taxon>
    </lineage>
</organism>
<reference evidence="10 11" key="1">
    <citation type="submission" date="2013-04" db="EMBL/GenBank/DDBJ databases">
        <title>Oceanicola sp. 22II1-22F33 Genome Sequencing.</title>
        <authorList>
            <person name="Lai Q."/>
            <person name="Li G."/>
            <person name="Shao Z."/>
        </authorList>
    </citation>
    <scope>NUCLEOTIDE SEQUENCE [LARGE SCALE GENOMIC DNA]</scope>
    <source>
        <strain evidence="10 11">22II1-22F33</strain>
    </source>
</reference>
<dbReference type="InterPro" id="IPR001638">
    <property type="entry name" value="Solute-binding_3/MltF_N"/>
</dbReference>
<dbReference type="EMBL" id="AQQR01000001">
    <property type="protein sequence ID" value="OWU77738.1"/>
    <property type="molecule type" value="Genomic_DNA"/>
</dbReference>
<keyword evidence="11" id="KW-1185">Reference proteome</keyword>
<dbReference type="GO" id="GO:0006865">
    <property type="term" value="P:amino acid transport"/>
    <property type="evidence" value="ECO:0007669"/>
    <property type="project" value="TreeGrafter"/>
</dbReference>
<dbReference type="SUPFAM" id="SSF53850">
    <property type="entry name" value="Periplasmic binding protein-like II"/>
    <property type="match status" value="1"/>
</dbReference>
<feature type="transmembrane region" description="Helical" evidence="8">
    <location>
        <begin position="438"/>
        <end position="456"/>
    </location>
</feature>
<evidence type="ECO:0000256" key="5">
    <source>
        <dbReference type="ARBA" id="ARBA00022729"/>
    </source>
</evidence>
<evidence type="ECO:0000256" key="7">
    <source>
        <dbReference type="ARBA" id="ARBA00023136"/>
    </source>
</evidence>
<dbReference type="Gene3D" id="1.10.3720.10">
    <property type="entry name" value="MetI-like"/>
    <property type="match status" value="1"/>
</dbReference>
<keyword evidence="4 8" id="KW-0812">Transmembrane</keyword>
<dbReference type="Pfam" id="PF00497">
    <property type="entry name" value="SBP_bac_3"/>
    <property type="match status" value="1"/>
</dbReference>
<dbReference type="SUPFAM" id="SSF161098">
    <property type="entry name" value="MetI-like"/>
    <property type="match status" value="1"/>
</dbReference>
<evidence type="ECO:0000259" key="9">
    <source>
        <dbReference type="SMART" id="SM00062"/>
    </source>
</evidence>
<evidence type="ECO:0000256" key="1">
    <source>
        <dbReference type="ARBA" id="ARBA00004141"/>
    </source>
</evidence>
<accession>A0A225NWY4</accession>
<feature type="transmembrane region" description="Helical" evidence="8">
    <location>
        <begin position="535"/>
        <end position="556"/>
    </location>
</feature>
<keyword evidence="7 8" id="KW-0472">Membrane</keyword>
<dbReference type="RefSeq" id="WP_088648389.1">
    <property type="nucleotide sequence ID" value="NZ_AQQR01000001.1"/>
</dbReference>
<protein>
    <recommendedName>
        <fullName evidence="9">Solute-binding protein family 3/N-terminal domain-containing protein</fullName>
    </recommendedName>
</protein>
<comment type="caution">
    <text evidence="10">The sequence shown here is derived from an EMBL/GenBank/DDBJ whole genome shotgun (WGS) entry which is preliminary data.</text>
</comment>
<gene>
    <name evidence="10" type="ORF">ATO3_03475</name>
</gene>
<evidence type="ECO:0000256" key="4">
    <source>
        <dbReference type="ARBA" id="ARBA00022692"/>
    </source>
</evidence>
<evidence type="ECO:0000256" key="2">
    <source>
        <dbReference type="ARBA" id="ARBA00010333"/>
    </source>
</evidence>
<dbReference type="Proteomes" id="UP000215377">
    <property type="component" value="Unassembled WGS sequence"/>
</dbReference>
<dbReference type="AlphaFoldDB" id="A0A225NWY4"/>
<dbReference type="OrthoDB" id="9814231at2"/>
<feature type="domain" description="Solute-binding protein family 3/N-terminal" evidence="9">
    <location>
        <begin position="82"/>
        <end position="291"/>
    </location>
</feature>
<proteinExistence type="inferred from homology"/>
<keyword evidence="5" id="KW-0732">Signal</keyword>
<evidence type="ECO:0000313" key="11">
    <source>
        <dbReference type="Proteomes" id="UP000215377"/>
    </source>
</evidence>
<dbReference type="Gene3D" id="3.40.190.10">
    <property type="entry name" value="Periplasmic binding protein-like II"/>
    <property type="match status" value="2"/>
</dbReference>
<dbReference type="InterPro" id="IPR035906">
    <property type="entry name" value="MetI-like_sf"/>
</dbReference>
<sequence length="570" mass="61022">MSLARRLIHLALLPLVLLVAAALAPVGGGRALAQVAPEDPAQGSAPADWTPEAALVALLNEARTDPCDETADALTRVLCTGKLRIGVRENYPLFATNVDRRREGYDIGVARVIADGLGVAREFVPVRPATRISTLAEGGADVVIATMGHNTRRDAEARFIRPHYYRSETIIVGPKDLKIAGWEDLFNRTNCTTIGNYANAHIVSRDVRVMLWDSASRLPEALRDGTCRLASHDDSFFAFYLSDPEFGDKFERKFGFDPVPWGMAVGLDGTDRLAQALELVSRIMHREGLFLEIARENGIFTEFLEEQQALWSSAECSGPDASACLIPALNTVPPPTDFLPQVEAALAWSEETLGFTPSLPMLMTQPAWGLFLDGMINSIVLVTGALAATLVFALFVGLISASPFRLARAAAWAVVVVLQSSPVLLTLVVVTAVAHAMFAYSSAVALGAAIVALGLMNGCNAGQAIGEAADSLRRERGLGPALTWPLFWAAAGRSISQLMSFLVNAAKGTPIASFTGAPELLAALTDITSFASGRVTTYTIVLLFYLGVVTLVVYLCNRVKARIDRAEAAA</sequence>
<dbReference type="SMART" id="SM00062">
    <property type="entry name" value="PBPb"/>
    <property type="match status" value="1"/>
</dbReference>
<feature type="transmembrane region" description="Helical" evidence="8">
    <location>
        <begin position="477"/>
        <end position="495"/>
    </location>
</feature>
<dbReference type="GO" id="GO:0016020">
    <property type="term" value="C:membrane"/>
    <property type="evidence" value="ECO:0007669"/>
    <property type="project" value="UniProtKB-SubCell"/>
</dbReference>
<feature type="transmembrane region" description="Helical" evidence="8">
    <location>
        <begin position="379"/>
        <end position="399"/>
    </location>
</feature>
<evidence type="ECO:0000256" key="3">
    <source>
        <dbReference type="ARBA" id="ARBA00022448"/>
    </source>
</evidence>
<dbReference type="InterPro" id="IPR051455">
    <property type="entry name" value="Bact_solute-bind_prot3"/>
</dbReference>
<comment type="subcellular location">
    <subcellularLocation>
        <location evidence="1">Membrane</location>
        <topology evidence="1">Multi-pass membrane protein</topology>
    </subcellularLocation>
</comment>
<evidence type="ECO:0000313" key="10">
    <source>
        <dbReference type="EMBL" id="OWU77738.1"/>
    </source>
</evidence>
<keyword evidence="6 8" id="KW-1133">Transmembrane helix</keyword>
<comment type="similarity">
    <text evidence="2">Belongs to the bacterial solute-binding protein 3 family.</text>
</comment>
<name>A0A225NWY4_9RHOB</name>
<keyword evidence="3" id="KW-0813">Transport</keyword>